<comment type="caution">
    <text evidence="3">The sequence shown here is derived from an EMBL/GenBank/DDBJ whole genome shotgun (WGS) entry which is preliminary data.</text>
</comment>
<dbReference type="STRING" id="1129793.GPLA_3818"/>
<dbReference type="AlphaFoldDB" id="K6YPP0"/>
<name>K6YPP0_9ALTE</name>
<dbReference type="PANTHER" id="PTHR42760:SF115">
    <property type="entry name" value="3-OXOACYL-[ACYL-CARRIER-PROTEIN] REDUCTASE FABG"/>
    <property type="match status" value="1"/>
</dbReference>
<dbReference type="Proteomes" id="UP000006322">
    <property type="component" value="Unassembled WGS sequence"/>
</dbReference>
<sequence>MVNNAGILRQQCKLVELTAERINTVLNTNITGSFLCCIEAIKRMAYSHGGNGGTIINVSSMAATLIMPRQKEHLIR</sequence>
<keyword evidence="2" id="KW-0560">Oxidoreductase</keyword>
<dbReference type="PANTHER" id="PTHR42760">
    <property type="entry name" value="SHORT-CHAIN DEHYDROGENASES/REDUCTASES FAMILY MEMBER"/>
    <property type="match status" value="1"/>
</dbReference>
<dbReference type="CDD" id="cd05233">
    <property type="entry name" value="SDR_c"/>
    <property type="match status" value="1"/>
</dbReference>
<dbReference type="EMBL" id="BAER01000115">
    <property type="protein sequence ID" value="GAC34699.1"/>
    <property type="molecule type" value="Genomic_DNA"/>
</dbReference>
<reference evidence="4" key="1">
    <citation type="journal article" date="2014" name="Environ. Microbiol.">
        <title>Comparative genomics of the marine bacterial genus Glaciecola reveals the high degree of genomic diversity and genomic characteristic for cold adaptation.</title>
        <authorList>
            <person name="Qin Q.L."/>
            <person name="Xie B.B."/>
            <person name="Yu Y."/>
            <person name="Shu Y.L."/>
            <person name="Rong J.C."/>
            <person name="Zhang Y.J."/>
            <person name="Zhao D.L."/>
            <person name="Chen X.L."/>
            <person name="Zhang X.Y."/>
            <person name="Chen B."/>
            <person name="Zhou B.C."/>
            <person name="Zhang Y.Z."/>
        </authorList>
    </citation>
    <scope>NUCLEOTIDE SEQUENCE [LARGE SCALE GENOMIC DNA]</scope>
    <source>
        <strain evidence="4">LMG 21857</strain>
    </source>
</reference>
<gene>
    <name evidence="3" type="ORF">GPLA_3818</name>
</gene>
<proteinExistence type="inferred from homology"/>
<dbReference type="InterPro" id="IPR036291">
    <property type="entry name" value="NAD(P)-bd_dom_sf"/>
</dbReference>
<organism evidence="3 4">
    <name type="scientific">Paraglaciecola polaris LMG 21857</name>
    <dbReference type="NCBI Taxonomy" id="1129793"/>
    <lineage>
        <taxon>Bacteria</taxon>
        <taxon>Pseudomonadati</taxon>
        <taxon>Pseudomonadota</taxon>
        <taxon>Gammaproteobacteria</taxon>
        <taxon>Alteromonadales</taxon>
        <taxon>Alteromonadaceae</taxon>
        <taxon>Paraglaciecola</taxon>
    </lineage>
</organism>
<evidence type="ECO:0000256" key="2">
    <source>
        <dbReference type="ARBA" id="ARBA00023002"/>
    </source>
</evidence>
<dbReference type="SUPFAM" id="SSF51735">
    <property type="entry name" value="NAD(P)-binding Rossmann-fold domains"/>
    <property type="match status" value="1"/>
</dbReference>
<protein>
    <submittedName>
        <fullName evidence="3">Uncharacterized protein</fullName>
    </submittedName>
</protein>
<dbReference type="GO" id="GO:0016616">
    <property type="term" value="F:oxidoreductase activity, acting on the CH-OH group of donors, NAD or NADP as acceptor"/>
    <property type="evidence" value="ECO:0007669"/>
    <property type="project" value="TreeGrafter"/>
</dbReference>
<accession>K6YPP0</accession>
<evidence type="ECO:0000313" key="4">
    <source>
        <dbReference type="Proteomes" id="UP000006322"/>
    </source>
</evidence>
<dbReference type="Gene3D" id="3.40.50.720">
    <property type="entry name" value="NAD(P)-binding Rossmann-like Domain"/>
    <property type="match status" value="1"/>
</dbReference>
<comment type="similarity">
    <text evidence="1">Belongs to the short-chain dehydrogenases/reductases (SDR) family.</text>
</comment>
<dbReference type="Pfam" id="PF00106">
    <property type="entry name" value="adh_short"/>
    <property type="match status" value="1"/>
</dbReference>
<evidence type="ECO:0000256" key="1">
    <source>
        <dbReference type="ARBA" id="ARBA00006484"/>
    </source>
</evidence>
<evidence type="ECO:0000313" key="3">
    <source>
        <dbReference type="EMBL" id="GAC34699.1"/>
    </source>
</evidence>
<keyword evidence="4" id="KW-1185">Reference proteome</keyword>
<dbReference type="InterPro" id="IPR002347">
    <property type="entry name" value="SDR_fam"/>
</dbReference>